<dbReference type="InterPro" id="IPR021319">
    <property type="entry name" value="DUF2921"/>
</dbReference>
<dbReference type="PANTHER" id="PTHR45798">
    <property type="entry name" value="RING-H2 FINGER PROTEIN ATL61-RELATED-RELATED"/>
    <property type="match status" value="1"/>
</dbReference>
<proteinExistence type="predicted"/>
<feature type="transmembrane region" description="Helical" evidence="14">
    <location>
        <begin position="256"/>
        <end position="274"/>
    </location>
</feature>
<dbReference type="Proteomes" id="UP000039865">
    <property type="component" value="Unassembled WGS sequence"/>
</dbReference>
<feature type="domain" description="RING-type" evidence="15">
    <location>
        <begin position="381"/>
        <end position="428"/>
    </location>
</feature>
<keyword evidence="9" id="KW-0833">Ubl conjugation pathway</keyword>
<feature type="transmembrane region" description="Helical" evidence="14">
    <location>
        <begin position="294"/>
        <end position="313"/>
    </location>
</feature>
<dbReference type="InterPro" id="IPR052788">
    <property type="entry name" value="RING-type_E3_ligase_ATL"/>
</dbReference>
<evidence type="ECO:0000256" key="10">
    <source>
        <dbReference type="ARBA" id="ARBA00022833"/>
    </source>
</evidence>
<dbReference type="GO" id="GO:0061630">
    <property type="term" value="F:ubiquitin protein ligase activity"/>
    <property type="evidence" value="ECO:0007669"/>
    <property type="project" value="UniProtKB-EC"/>
</dbReference>
<evidence type="ECO:0000256" key="8">
    <source>
        <dbReference type="ARBA" id="ARBA00022771"/>
    </source>
</evidence>
<keyword evidence="12 14" id="KW-0472">Membrane</keyword>
<dbReference type="SUPFAM" id="SSF57850">
    <property type="entry name" value="RING/U-box"/>
    <property type="match status" value="1"/>
</dbReference>
<comment type="subcellular location">
    <subcellularLocation>
        <location evidence="2">Endomembrane system</location>
        <topology evidence="2">Multi-pass membrane protein</topology>
    </subcellularLocation>
</comment>
<organism evidence="16 17">
    <name type="scientific">Stylonychia lemnae</name>
    <name type="common">Ciliate</name>
    <dbReference type="NCBI Taxonomy" id="5949"/>
    <lineage>
        <taxon>Eukaryota</taxon>
        <taxon>Sar</taxon>
        <taxon>Alveolata</taxon>
        <taxon>Ciliophora</taxon>
        <taxon>Intramacronucleata</taxon>
        <taxon>Spirotrichea</taxon>
        <taxon>Stichotrichia</taxon>
        <taxon>Sporadotrichida</taxon>
        <taxon>Oxytrichidae</taxon>
        <taxon>Stylonychinae</taxon>
        <taxon>Stylonychia</taxon>
    </lineage>
</organism>
<evidence type="ECO:0000256" key="6">
    <source>
        <dbReference type="ARBA" id="ARBA00022692"/>
    </source>
</evidence>
<dbReference type="EMBL" id="CCKQ01011198">
    <property type="protein sequence ID" value="CDW82737.1"/>
    <property type="molecule type" value="Genomic_DNA"/>
</dbReference>
<evidence type="ECO:0000256" key="12">
    <source>
        <dbReference type="ARBA" id="ARBA00023136"/>
    </source>
</evidence>
<evidence type="ECO:0000256" key="14">
    <source>
        <dbReference type="SAM" id="Phobius"/>
    </source>
</evidence>
<reference evidence="16 17" key="1">
    <citation type="submission" date="2014-06" db="EMBL/GenBank/DDBJ databases">
        <authorList>
            <person name="Swart Estienne"/>
        </authorList>
    </citation>
    <scope>NUCLEOTIDE SEQUENCE [LARGE SCALE GENOMIC DNA]</scope>
    <source>
        <strain evidence="16 17">130c</strain>
    </source>
</reference>
<protein>
    <recommendedName>
        <fullName evidence="4">RING-type E3 ubiquitin transferase</fullName>
        <ecNumber evidence="4">2.3.2.27</ecNumber>
    </recommendedName>
</protein>
<evidence type="ECO:0000256" key="5">
    <source>
        <dbReference type="ARBA" id="ARBA00022679"/>
    </source>
</evidence>
<dbReference type="InterPro" id="IPR013083">
    <property type="entry name" value="Znf_RING/FYVE/PHD"/>
</dbReference>
<feature type="transmembrane region" description="Helical" evidence="14">
    <location>
        <begin position="134"/>
        <end position="152"/>
    </location>
</feature>
<dbReference type="EC" id="2.3.2.27" evidence="4"/>
<keyword evidence="6 14" id="KW-0812">Transmembrane</keyword>
<dbReference type="PROSITE" id="PS50089">
    <property type="entry name" value="ZF_RING_2"/>
    <property type="match status" value="1"/>
</dbReference>
<keyword evidence="11 14" id="KW-1133">Transmembrane helix</keyword>
<dbReference type="GO" id="GO:0012505">
    <property type="term" value="C:endomembrane system"/>
    <property type="evidence" value="ECO:0007669"/>
    <property type="project" value="UniProtKB-SubCell"/>
</dbReference>
<accession>A0A078AMZ2</accession>
<evidence type="ECO:0000256" key="1">
    <source>
        <dbReference type="ARBA" id="ARBA00000900"/>
    </source>
</evidence>
<dbReference type="GO" id="GO:0016874">
    <property type="term" value="F:ligase activity"/>
    <property type="evidence" value="ECO:0007669"/>
    <property type="project" value="UniProtKB-KW"/>
</dbReference>
<sequence>MNSYVNSQENVTLKTLNIPNKITLHNAKIEFVFRLFNGQYIDDWIQVNVTLENEQIEEDLTIDGQFLRINFTKAIIYQGRYFDVLSKRGCMLNATIFKSKNFLNVQLDHNTCLIHKVFIFNRNQDSSNNDQFDFGVFMYSLVGNLIVLLYMISIENLIKQCKANTQIAANISHYSIEWLLLQIWVYGQNYIQIDFENNFYSGMIKLFSKFYFISFVSFIIMIKLLVVEELYFFMVFGMTWYPQILWNFFHRYRKAPNWAFCIFSSMLHLFFPLYVRCIDGNFLYFRPKQNQANLILYSQGISLFILLLQRVFGARFCFPKQYRKNICGSRPYVYKVKFDEQNEETEISDNKKIQEYEKVDNSLEISQSERSMNNESSQEECVICLNSLRFDGQTQNLKEYMRTPCNHKFHEACLKQWSNIRLECPSCRQEIPPLEIPQDDEDY</sequence>
<dbReference type="Pfam" id="PF11145">
    <property type="entry name" value="DUF2921"/>
    <property type="match status" value="1"/>
</dbReference>
<feature type="transmembrane region" description="Helical" evidence="14">
    <location>
        <begin position="231"/>
        <end position="249"/>
    </location>
</feature>
<comment type="pathway">
    <text evidence="3">Protein modification; protein ubiquitination.</text>
</comment>
<dbReference type="GO" id="GO:0008270">
    <property type="term" value="F:zinc ion binding"/>
    <property type="evidence" value="ECO:0007669"/>
    <property type="project" value="UniProtKB-KW"/>
</dbReference>
<evidence type="ECO:0000313" key="16">
    <source>
        <dbReference type="EMBL" id="CDW82737.1"/>
    </source>
</evidence>
<evidence type="ECO:0000256" key="3">
    <source>
        <dbReference type="ARBA" id="ARBA00004906"/>
    </source>
</evidence>
<dbReference type="Pfam" id="PF13639">
    <property type="entry name" value="zf-RING_2"/>
    <property type="match status" value="1"/>
</dbReference>
<dbReference type="AlphaFoldDB" id="A0A078AMZ2"/>
<keyword evidence="7" id="KW-0479">Metal-binding</keyword>
<evidence type="ECO:0000256" key="7">
    <source>
        <dbReference type="ARBA" id="ARBA00022723"/>
    </source>
</evidence>
<dbReference type="InterPro" id="IPR001841">
    <property type="entry name" value="Znf_RING"/>
</dbReference>
<feature type="transmembrane region" description="Helical" evidence="14">
    <location>
        <begin position="206"/>
        <end position="225"/>
    </location>
</feature>
<keyword evidence="17" id="KW-1185">Reference proteome</keyword>
<evidence type="ECO:0000256" key="9">
    <source>
        <dbReference type="ARBA" id="ARBA00022786"/>
    </source>
</evidence>
<dbReference type="Gene3D" id="3.30.40.10">
    <property type="entry name" value="Zinc/RING finger domain, C3HC4 (zinc finger)"/>
    <property type="match status" value="1"/>
</dbReference>
<evidence type="ECO:0000313" key="17">
    <source>
        <dbReference type="Proteomes" id="UP000039865"/>
    </source>
</evidence>
<keyword evidence="10" id="KW-0862">Zinc</keyword>
<dbReference type="SMART" id="SM00184">
    <property type="entry name" value="RING"/>
    <property type="match status" value="1"/>
</dbReference>
<gene>
    <name evidence="16" type="primary">Contig13234.g14120</name>
    <name evidence="16" type="ORF">STYLEM_11771</name>
</gene>
<evidence type="ECO:0000259" key="15">
    <source>
        <dbReference type="PROSITE" id="PS50089"/>
    </source>
</evidence>
<comment type="catalytic activity">
    <reaction evidence="1">
        <text>S-ubiquitinyl-[E2 ubiquitin-conjugating enzyme]-L-cysteine + [acceptor protein]-L-lysine = [E2 ubiquitin-conjugating enzyme]-L-cysteine + N(6)-ubiquitinyl-[acceptor protein]-L-lysine.</text>
        <dbReference type="EC" id="2.3.2.27"/>
    </reaction>
</comment>
<evidence type="ECO:0000256" key="13">
    <source>
        <dbReference type="PROSITE-ProRule" id="PRU00175"/>
    </source>
</evidence>
<dbReference type="OrthoDB" id="9984778at2759"/>
<evidence type="ECO:0000256" key="11">
    <source>
        <dbReference type="ARBA" id="ARBA00022989"/>
    </source>
</evidence>
<name>A0A078AMZ2_STYLE</name>
<keyword evidence="8 13" id="KW-0863">Zinc-finger</keyword>
<evidence type="ECO:0000256" key="2">
    <source>
        <dbReference type="ARBA" id="ARBA00004127"/>
    </source>
</evidence>
<keyword evidence="5" id="KW-0808">Transferase</keyword>
<dbReference type="InParanoid" id="A0A078AMZ2"/>
<evidence type="ECO:0000256" key="4">
    <source>
        <dbReference type="ARBA" id="ARBA00012483"/>
    </source>
</evidence>
<dbReference type="PANTHER" id="PTHR45798:SF97">
    <property type="entry name" value="ALCOHOL-SENSITIVE RING FINGER PROTEIN 1"/>
    <property type="match status" value="1"/>
</dbReference>
<keyword evidence="16" id="KW-0436">Ligase</keyword>